<evidence type="ECO:0000256" key="3">
    <source>
        <dbReference type="HAMAP-Rule" id="MF_01459"/>
    </source>
</evidence>
<name>A0A9E9C9H9_9CYAN</name>
<keyword evidence="5" id="KW-1185">Reference proteome</keyword>
<dbReference type="KEGG" id="tsin:OXH18_06380"/>
<keyword evidence="2 3" id="KW-0456">Lyase</keyword>
<organism evidence="4 5">
    <name type="scientific">Thermocoleostomius sinensis A174</name>
    <dbReference type="NCBI Taxonomy" id="2016057"/>
    <lineage>
        <taxon>Bacteria</taxon>
        <taxon>Bacillati</taxon>
        <taxon>Cyanobacteriota</taxon>
        <taxon>Cyanophyceae</taxon>
        <taxon>Oculatellales</taxon>
        <taxon>Oculatellaceae</taxon>
        <taxon>Thermocoleostomius</taxon>
    </lineage>
</organism>
<dbReference type="RefSeq" id="WP_268611618.1">
    <property type="nucleotide sequence ID" value="NZ_CP113797.1"/>
</dbReference>
<evidence type="ECO:0000313" key="4">
    <source>
        <dbReference type="EMBL" id="WAL61608.1"/>
    </source>
</evidence>
<reference evidence="4" key="1">
    <citation type="submission" date="2022-12" db="EMBL/GenBank/DDBJ databases">
        <title>Polyphasic identification of a Novel Hot-Spring Cyanobacterium Ocullathermofonsia sinensis gen nov. sp. nov. and Genomic Insights on its Adaptations to the Thermal Habitat.</title>
        <authorList>
            <person name="Daroch M."/>
            <person name="Tang J."/>
            <person name="Jiang Y."/>
        </authorList>
    </citation>
    <scope>NUCLEOTIDE SEQUENCE</scope>
    <source>
        <strain evidence="4">PKUAC-SCTA174</strain>
    </source>
</reference>
<dbReference type="EC" id="4.-.-.-" evidence="3"/>
<dbReference type="Gene3D" id="2.40.128.20">
    <property type="match status" value="1"/>
</dbReference>
<dbReference type="InterPro" id="IPR012674">
    <property type="entry name" value="Calycin"/>
</dbReference>
<dbReference type="GO" id="GO:0016829">
    <property type="term" value="F:lyase activity"/>
    <property type="evidence" value="ECO:0007669"/>
    <property type="project" value="UniProtKB-KW"/>
</dbReference>
<dbReference type="EMBL" id="CP113797">
    <property type="protein sequence ID" value="WAL61608.1"/>
    <property type="molecule type" value="Genomic_DNA"/>
</dbReference>
<dbReference type="InterPro" id="IPR018536">
    <property type="entry name" value="CpcS/CpeS"/>
</dbReference>
<dbReference type="CDD" id="cd16339">
    <property type="entry name" value="CpcS"/>
    <property type="match status" value="1"/>
</dbReference>
<accession>A0A9E9C9H9</accession>
<gene>
    <name evidence="3" type="primary">cpcS</name>
    <name evidence="4" type="ORF">OXH18_06380</name>
</gene>
<proteinExistence type="inferred from homology"/>
<evidence type="ECO:0000256" key="2">
    <source>
        <dbReference type="ARBA" id="ARBA00023239"/>
    </source>
</evidence>
<comment type="function">
    <text evidence="3">Covalently attaches a chromophore to Cys residue(s) of phycobiliproteins.</text>
</comment>
<evidence type="ECO:0000313" key="5">
    <source>
        <dbReference type="Proteomes" id="UP001163152"/>
    </source>
</evidence>
<evidence type="ECO:0000256" key="1">
    <source>
        <dbReference type="ARBA" id="ARBA00010681"/>
    </source>
</evidence>
<comment type="similarity">
    <text evidence="1 3">Belongs to the CpcS/CpeS biliprotein lyase family.</text>
</comment>
<dbReference type="HAMAP" id="MF_01459">
    <property type="entry name" value="Chrphore_lyase_CpxS"/>
    <property type="match status" value="1"/>
</dbReference>
<dbReference type="GO" id="GO:0017006">
    <property type="term" value="P:protein-tetrapyrrole linkage"/>
    <property type="evidence" value="ECO:0007669"/>
    <property type="project" value="UniProtKB-UniRule"/>
</dbReference>
<dbReference type="AlphaFoldDB" id="A0A9E9C9H9"/>
<dbReference type="Pfam" id="PF09367">
    <property type="entry name" value="CpeS"/>
    <property type="match status" value="2"/>
</dbReference>
<dbReference type="Proteomes" id="UP001163152">
    <property type="component" value="Chromosome"/>
</dbReference>
<sequence length="221" mass="24875">MLSFQDFFTNCAGLWKTERTYHSVLTGEVERSYTEFRASVLDLSEKQQILAGSSSNDSADSAFADLAIDVEQAMINPITMPGFAISFETRSETGEEVSMSLKALFVPNIYVLSKIPERVTMPFPTAAQVPNDSEEIIQGLYLRDQGYSEAGAIAGRFTYQPTRQTLEMTTYYRRSVAVDQMRFVEPNLRLRTIVTYERPFEDASPSVINLVGFGVERKDVE</sequence>
<protein>
    <recommendedName>
        <fullName evidence="3">Chromophore lyase CpcS/CpeS</fullName>
        <ecNumber evidence="3">4.-.-.-</ecNumber>
    </recommendedName>
</protein>